<keyword evidence="6 8" id="KW-0408">Iron</keyword>
<gene>
    <name evidence="10" type="ORF">KK1_034522</name>
</gene>
<accession>A0A151RN73</accession>
<keyword evidence="3 8" id="KW-0349">Heme</keyword>
<dbReference type="Gramene" id="C.cajan_31426.t">
    <property type="protein sequence ID" value="C.cajan_31426.t.cds1"/>
    <property type="gene ID" value="C.cajan_31426"/>
</dbReference>
<dbReference type="InterPro" id="IPR001128">
    <property type="entry name" value="Cyt_P450"/>
</dbReference>
<sequence length="462" mass="53188">MLPQLLFNLSRVHDFLTEILKVGTGDFTGPWFTNMNYLITIDPINVHHILSKSFHNYVKGPHFRDIFQAFGDGIFTVDSEPWKYNRDLFHSLFKHKSFEVFLEKTIHNKVRNSLLPVLDYLHQQGCVVDLQDVFNRFTFDNICSIVLGNDPSCLSIDFPEVAIEKAFNQAEESIFYRHVVPRCVWKLQKWLQIGQEKKMTEACKTLDQFIHACIASKREDLSMYKENEKGEAHVDFLTSLMREEAHEDKFLRDAVFNLFVAGRDTITSALTWFFWLVATNPLAEAKILQEMKDKFGTNIEKSSLGVLNVEEVKKLVYLHGAICESLRLFPPIPFERKQAIEADMLPSGHGVDPGTTMLFFMYAMGRLEEIWGEDCLEFKPERWISQKGGIVYVPSYKFIAFNAGPRTCLGKDLSFIQIKMVAAFILSNYRVQVVEGFVATPSLSIVLLMKDGLKVKITKREH</sequence>
<dbReference type="PRINTS" id="PR00463">
    <property type="entry name" value="EP450I"/>
</dbReference>
<evidence type="ECO:0000313" key="10">
    <source>
        <dbReference type="EMBL" id="KYP44000.1"/>
    </source>
</evidence>
<name>A0A151RN73_CAJCA</name>
<proteinExistence type="inferred from homology"/>
<organism evidence="10 11">
    <name type="scientific">Cajanus cajan</name>
    <name type="common">Pigeon pea</name>
    <name type="synonym">Cajanus indicus</name>
    <dbReference type="NCBI Taxonomy" id="3821"/>
    <lineage>
        <taxon>Eukaryota</taxon>
        <taxon>Viridiplantae</taxon>
        <taxon>Streptophyta</taxon>
        <taxon>Embryophyta</taxon>
        <taxon>Tracheophyta</taxon>
        <taxon>Spermatophyta</taxon>
        <taxon>Magnoliopsida</taxon>
        <taxon>eudicotyledons</taxon>
        <taxon>Gunneridae</taxon>
        <taxon>Pentapetalae</taxon>
        <taxon>rosids</taxon>
        <taxon>fabids</taxon>
        <taxon>Fabales</taxon>
        <taxon>Fabaceae</taxon>
        <taxon>Papilionoideae</taxon>
        <taxon>50 kb inversion clade</taxon>
        <taxon>NPAAA clade</taxon>
        <taxon>indigoferoid/millettioid clade</taxon>
        <taxon>Phaseoleae</taxon>
        <taxon>Cajanus</taxon>
    </lineage>
</organism>
<evidence type="ECO:0000256" key="8">
    <source>
        <dbReference type="PIRSR" id="PIRSR602401-1"/>
    </source>
</evidence>
<dbReference type="Gene3D" id="1.10.630.10">
    <property type="entry name" value="Cytochrome P450"/>
    <property type="match status" value="1"/>
</dbReference>
<dbReference type="InterPro" id="IPR036396">
    <property type="entry name" value="Cyt_P450_sf"/>
</dbReference>
<dbReference type="CDD" id="cd11064">
    <property type="entry name" value="CYP86A"/>
    <property type="match status" value="1"/>
</dbReference>
<evidence type="ECO:0000256" key="1">
    <source>
        <dbReference type="ARBA" id="ARBA00001971"/>
    </source>
</evidence>
<dbReference type="Proteomes" id="UP000075243">
    <property type="component" value="Unassembled WGS sequence"/>
</dbReference>
<dbReference type="InterPro" id="IPR017972">
    <property type="entry name" value="Cyt_P450_CS"/>
</dbReference>
<feature type="binding site" description="axial binding residue" evidence="8">
    <location>
        <position position="408"/>
    </location>
    <ligand>
        <name>heme</name>
        <dbReference type="ChEBI" id="CHEBI:30413"/>
    </ligand>
    <ligandPart>
        <name>Fe</name>
        <dbReference type="ChEBI" id="CHEBI:18248"/>
    </ligandPart>
</feature>
<evidence type="ECO:0000256" key="7">
    <source>
        <dbReference type="ARBA" id="ARBA00023033"/>
    </source>
</evidence>
<dbReference type="OMA" id="TVNFSPY"/>
<evidence type="ECO:0000256" key="2">
    <source>
        <dbReference type="ARBA" id="ARBA00010617"/>
    </source>
</evidence>
<evidence type="ECO:0000256" key="6">
    <source>
        <dbReference type="ARBA" id="ARBA00023004"/>
    </source>
</evidence>
<evidence type="ECO:0000256" key="3">
    <source>
        <dbReference type="ARBA" id="ARBA00022617"/>
    </source>
</evidence>
<dbReference type="GO" id="GO:0004497">
    <property type="term" value="F:monooxygenase activity"/>
    <property type="evidence" value="ECO:0007669"/>
    <property type="project" value="UniProtKB-KW"/>
</dbReference>
<keyword evidence="7 9" id="KW-0503">Monooxygenase</keyword>
<dbReference type="PROSITE" id="PS00086">
    <property type="entry name" value="CYTOCHROME_P450"/>
    <property type="match status" value="1"/>
</dbReference>
<dbReference type="Pfam" id="PF00067">
    <property type="entry name" value="p450"/>
    <property type="match status" value="1"/>
</dbReference>
<dbReference type="GO" id="GO:0006629">
    <property type="term" value="P:lipid metabolic process"/>
    <property type="evidence" value="ECO:0007669"/>
    <property type="project" value="UniProtKB-ARBA"/>
</dbReference>
<evidence type="ECO:0000256" key="4">
    <source>
        <dbReference type="ARBA" id="ARBA00022723"/>
    </source>
</evidence>
<dbReference type="GO" id="GO:0005506">
    <property type="term" value="F:iron ion binding"/>
    <property type="evidence" value="ECO:0007669"/>
    <property type="project" value="InterPro"/>
</dbReference>
<keyword evidence="4 8" id="KW-0479">Metal-binding</keyword>
<dbReference type="AlphaFoldDB" id="A0A151RN73"/>
<keyword evidence="5 9" id="KW-0560">Oxidoreductase</keyword>
<dbReference type="STRING" id="3821.A0A151RN73"/>
<reference evidence="10" key="1">
    <citation type="journal article" date="2012" name="Nat. Biotechnol.">
        <title>Draft genome sequence of pigeonpea (Cajanus cajan), an orphan legume crop of resource-poor farmers.</title>
        <authorList>
            <person name="Varshney R.K."/>
            <person name="Chen W."/>
            <person name="Li Y."/>
            <person name="Bharti A.K."/>
            <person name="Saxena R.K."/>
            <person name="Schlueter J.A."/>
            <person name="Donoghue M.T."/>
            <person name="Azam S."/>
            <person name="Fan G."/>
            <person name="Whaley A.M."/>
            <person name="Farmer A.D."/>
            <person name="Sheridan J."/>
            <person name="Iwata A."/>
            <person name="Tuteja R."/>
            <person name="Penmetsa R.V."/>
            <person name="Wu W."/>
            <person name="Upadhyaya H.D."/>
            <person name="Yang S.P."/>
            <person name="Shah T."/>
            <person name="Saxena K.B."/>
            <person name="Michael T."/>
            <person name="McCombie W.R."/>
            <person name="Yang B."/>
            <person name="Zhang G."/>
            <person name="Yang H."/>
            <person name="Wang J."/>
            <person name="Spillane C."/>
            <person name="Cook D.R."/>
            <person name="May G.D."/>
            <person name="Xu X."/>
            <person name="Jackson S.A."/>
        </authorList>
    </citation>
    <scope>NUCLEOTIDE SEQUENCE [LARGE SCALE GENOMIC DNA]</scope>
</reference>
<evidence type="ECO:0000256" key="9">
    <source>
        <dbReference type="RuleBase" id="RU000461"/>
    </source>
</evidence>
<dbReference type="GO" id="GO:0016705">
    <property type="term" value="F:oxidoreductase activity, acting on paired donors, with incorporation or reduction of molecular oxygen"/>
    <property type="evidence" value="ECO:0007669"/>
    <property type="project" value="InterPro"/>
</dbReference>
<evidence type="ECO:0000313" key="11">
    <source>
        <dbReference type="Proteomes" id="UP000075243"/>
    </source>
</evidence>
<dbReference type="SUPFAM" id="SSF48264">
    <property type="entry name" value="Cytochrome P450"/>
    <property type="match status" value="1"/>
</dbReference>
<protein>
    <submittedName>
        <fullName evidence="10">Cytochrome P450 86A2</fullName>
    </submittedName>
</protein>
<evidence type="ECO:0000256" key="5">
    <source>
        <dbReference type="ARBA" id="ARBA00023002"/>
    </source>
</evidence>
<dbReference type="PANTHER" id="PTHR24296">
    <property type="entry name" value="CYTOCHROME P450"/>
    <property type="match status" value="1"/>
</dbReference>
<dbReference type="EMBL" id="KQ483644">
    <property type="protein sequence ID" value="KYP44000.1"/>
    <property type="molecule type" value="Genomic_DNA"/>
</dbReference>
<comment type="similarity">
    <text evidence="2 9">Belongs to the cytochrome P450 family.</text>
</comment>
<dbReference type="GO" id="GO:0020037">
    <property type="term" value="F:heme binding"/>
    <property type="evidence" value="ECO:0007669"/>
    <property type="project" value="InterPro"/>
</dbReference>
<keyword evidence="11" id="KW-1185">Reference proteome</keyword>
<dbReference type="InterPro" id="IPR002401">
    <property type="entry name" value="Cyt_P450_E_grp-I"/>
</dbReference>
<dbReference type="PRINTS" id="PR00385">
    <property type="entry name" value="P450"/>
</dbReference>
<comment type="cofactor">
    <cofactor evidence="1 8">
        <name>heme</name>
        <dbReference type="ChEBI" id="CHEBI:30413"/>
    </cofactor>
</comment>